<protein>
    <submittedName>
        <fullName evidence="2">Uncharacterized protein</fullName>
    </submittedName>
</protein>
<reference evidence="2 3" key="1">
    <citation type="journal article" date="2019" name="Int. J. Syst. Evol. Microbiol.">
        <title>The Global Catalogue of Microorganisms (GCM) 10K type strain sequencing project: providing services to taxonomists for standard genome sequencing and annotation.</title>
        <authorList>
            <consortium name="The Broad Institute Genomics Platform"/>
            <consortium name="The Broad Institute Genome Sequencing Center for Infectious Disease"/>
            <person name="Wu L."/>
            <person name="Ma J."/>
        </authorList>
    </citation>
    <scope>NUCLEOTIDE SEQUENCE [LARGE SCALE GENOMIC DNA]</scope>
    <source>
        <strain evidence="2 3">JCM 13850</strain>
    </source>
</reference>
<accession>A0ABN2Y2K4</accession>
<organism evidence="2 3">
    <name type="scientific">Actinomadura napierensis</name>
    <dbReference type="NCBI Taxonomy" id="267854"/>
    <lineage>
        <taxon>Bacteria</taxon>
        <taxon>Bacillati</taxon>
        <taxon>Actinomycetota</taxon>
        <taxon>Actinomycetes</taxon>
        <taxon>Streptosporangiales</taxon>
        <taxon>Thermomonosporaceae</taxon>
        <taxon>Actinomadura</taxon>
    </lineage>
</organism>
<dbReference type="Proteomes" id="UP001501020">
    <property type="component" value="Unassembled WGS sequence"/>
</dbReference>
<dbReference type="EMBL" id="BAAAMR010000002">
    <property type="protein sequence ID" value="GAA2119328.1"/>
    <property type="molecule type" value="Genomic_DNA"/>
</dbReference>
<sequence>MPTAETAPEPPAPVRGHRRRTPPTSRDRDAETIRAVLRKNGHPEFSRPGDGFYVDGGYDGAPFLVSCACRTRPRRLSPAAEVASYITTLTAAGMHVEPQTGPDASPLVLQVRTGIPGLT</sequence>
<comment type="caution">
    <text evidence="2">The sequence shown here is derived from an EMBL/GenBank/DDBJ whole genome shotgun (WGS) entry which is preliminary data.</text>
</comment>
<gene>
    <name evidence="2" type="ORF">GCM10009727_03090</name>
</gene>
<keyword evidence="3" id="KW-1185">Reference proteome</keyword>
<name>A0ABN2Y2K4_9ACTN</name>
<proteinExistence type="predicted"/>
<evidence type="ECO:0000256" key="1">
    <source>
        <dbReference type="SAM" id="MobiDB-lite"/>
    </source>
</evidence>
<evidence type="ECO:0000313" key="3">
    <source>
        <dbReference type="Proteomes" id="UP001501020"/>
    </source>
</evidence>
<evidence type="ECO:0000313" key="2">
    <source>
        <dbReference type="EMBL" id="GAA2119328.1"/>
    </source>
</evidence>
<feature type="region of interest" description="Disordered" evidence="1">
    <location>
        <begin position="1"/>
        <end position="32"/>
    </location>
</feature>